<dbReference type="NCBIfam" id="TIGR02046">
    <property type="entry name" value="sdhC_b558_fam"/>
    <property type="match status" value="1"/>
</dbReference>
<feature type="transmembrane region" description="Helical" evidence="1">
    <location>
        <begin position="82"/>
        <end position="102"/>
    </location>
</feature>
<organism evidence="2 3">
    <name type="scientific">Propionibacterium ruminifibrarum</name>
    <dbReference type="NCBI Taxonomy" id="1962131"/>
    <lineage>
        <taxon>Bacteria</taxon>
        <taxon>Bacillati</taxon>
        <taxon>Actinomycetota</taxon>
        <taxon>Actinomycetes</taxon>
        <taxon>Propionibacteriales</taxon>
        <taxon>Propionibacteriaceae</taxon>
        <taxon>Propionibacterium</taxon>
    </lineage>
</organism>
<keyword evidence="1" id="KW-0812">Transmembrane</keyword>
<evidence type="ECO:0000256" key="1">
    <source>
        <dbReference type="SAM" id="Phobius"/>
    </source>
</evidence>
<dbReference type="CDD" id="cd03498">
    <property type="entry name" value="SQR_TypeB_2_TM"/>
    <property type="match status" value="1"/>
</dbReference>
<feature type="transmembrane region" description="Helical" evidence="1">
    <location>
        <begin position="26"/>
        <end position="48"/>
    </location>
</feature>
<dbReference type="OrthoDB" id="9788081at2"/>
<feature type="transmembrane region" description="Helical" evidence="1">
    <location>
        <begin position="224"/>
        <end position="252"/>
    </location>
</feature>
<dbReference type="EMBL" id="OMOH01000002">
    <property type="protein sequence ID" value="SPF67471.1"/>
    <property type="molecule type" value="Genomic_DNA"/>
</dbReference>
<dbReference type="AlphaFoldDB" id="A0A375HY97"/>
<dbReference type="SUPFAM" id="SSF81343">
    <property type="entry name" value="Fumarate reductase respiratory complex transmembrane subunits"/>
    <property type="match status" value="1"/>
</dbReference>
<accession>A0A375HY97</accession>
<keyword evidence="1" id="KW-0472">Membrane</keyword>
<evidence type="ECO:0000313" key="2">
    <source>
        <dbReference type="EMBL" id="SPF67471.1"/>
    </source>
</evidence>
<protein>
    <submittedName>
        <fullName evidence="2">Succinate dehydrogenase cytochrome b558 subunit</fullName>
    </submittedName>
</protein>
<dbReference type="RefSeq" id="WP_119714701.1">
    <property type="nucleotide sequence ID" value="NZ_OMOH01000002.1"/>
</dbReference>
<dbReference type="Gene3D" id="1.20.1300.10">
    <property type="entry name" value="Fumarate reductase/succinate dehydrogenase, transmembrane subunit"/>
    <property type="match status" value="1"/>
</dbReference>
<sequence>MSVIEKARGQGDTVVRPKLNQHPSNVTLKLIMAATGTIFVLFVFVHMVGNLKLFLGAEDYNAYAAFLRTFLFPFLPYEGLLWVMRLALGVSLILHVWAGLTIHARGRKARGKFSRKGMKKKAWFAKYMVVEGVLLFVFIIVHLLDLTIGRGVASSEFEEATYEMVGNQMVVHAHAYENLVASFSRPWMAAFYTLLMVVVALHIGQGGWNAINDFGGTGPRLRKIWLIAFLLIALIIMVCNGALPMLVLFGVIS</sequence>
<dbReference type="GO" id="GO:0016020">
    <property type="term" value="C:membrane"/>
    <property type="evidence" value="ECO:0007669"/>
    <property type="project" value="InterPro"/>
</dbReference>
<proteinExistence type="predicted"/>
<dbReference type="InterPro" id="IPR034804">
    <property type="entry name" value="SQR/QFR_C/D"/>
</dbReference>
<name>A0A375HY97_9ACTN</name>
<keyword evidence="3" id="KW-1185">Reference proteome</keyword>
<reference evidence="3" key="1">
    <citation type="submission" date="2018-02" db="EMBL/GenBank/DDBJ databases">
        <authorList>
            <person name="Hornung B."/>
        </authorList>
    </citation>
    <scope>NUCLEOTIDE SEQUENCE [LARGE SCALE GENOMIC DNA]</scope>
</reference>
<dbReference type="InterPro" id="IPR011138">
    <property type="entry name" value="Cytochrome_b-558"/>
</dbReference>
<evidence type="ECO:0000313" key="3">
    <source>
        <dbReference type="Proteomes" id="UP000265962"/>
    </source>
</evidence>
<feature type="transmembrane region" description="Helical" evidence="1">
    <location>
        <begin position="186"/>
        <end position="203"/>
    </location>
</feature>
<gene>
    <name evidence="2" type="ORF">PROPJV5_0425</name>
</gene>
<feature type="transmembrane region" description="Helical" evidence="1">
    <location>
        <begin position="123"/>
        <end position="144"/>
    </location>
</feature>
<dbReference type="Proteomes" id="UP000265962">
    <property type="component" value="Unassembled WGS sequence"/>
</dbReference>
<keyword evidence="1" id="KW-1133">Transmembrane helix</keyword>